<accession>L0DQN9</accession>
<reference evidence="4 5" key="1">
    <citation type="submission" date="2012-02" db="EMBL/GenBank/DDBJ databases">
        <title>Complete sequence of chromosome of Singulisphaera acidiphila DSM 18658.</title>
        <authorList>
            <consortium name="US DOE Joint Genome Institute (JGI-PGF)"/>
            <person name="Lucas S."/>
            <person name="Copeland A."/>
            <person name="Lapidus A."/>
            <person name="Glavina del Rio T."/>
            <person name="Dalin E."/>
            <person name="Tice H."/>
            <person name="Bruce D."/>
            <person name="Goodwin L."/>
            <person name="Pitluck S."/>
            <person name="Peters L."/>
            <person name="Ovchinnikova G."/>
            <person name="Chertkov O."/>
            <person name="Kyrpides N."/>
            <person name="Mavromatis K."/>
            <person name="Ivanova N."/>
            <person name="Brettin T."/>
            <person name="Detter J.C."/>
            <person name="Han C."/>
            <person name="Larimer F."/>
            <person name="Land M."/>
            <person name="Hauser L."/>
            <person name="Markowitz V."/>
            <person name="Cheng J.-F."/>
            <person name="Hugenholtz P."/>
            <person name="Woyke T."/>
            <person name="Wu D."/>
            <person name="Tindall B."/>
            <person name="Pomrenke H."/>
            <person name="Brambilla E."/>
            <person name="Klenk H.-P."/>
            <person name="Eisen J.A."/>
        </authorList>
    </citation>
    <scope>NUCLEOTIDE SEQUENCE [LARGE SCALE GENOMIC DNA]</scope>
    <source>
        <strain evidence="5">ATCC BAA-1392 / DSM 18658 / VKM B-2454 / MOB10</strain>
    </source>
</reference>
<dbReference type="eggNOG" id="COG5306">
    <property type="taxonomic scope" value="Bacteria"/>
</dbReference>
<evidence type="ECO:0000256" key="2">
    <source>
        <dbReference type="ARBA" id="ARBA00023157"/>
    </source>
</evidence>
<dbReference type="eggNOG" id="COG1572">
    <property type="taxonomic scope" value="Bacteria"/>
</dbReference>
<dbReference type="SUPFAM" id="SSF49899">
    <property type="entry name" value="Concanavalin A-like lectins/glucanases"/>
    <property type="match status" value="1"/>
</dbReference>
<sequence>MIFREMPRAFCSIPHASRRARGGRGRLEFEVLEDRTLLASNPIVAENLLPGNPASEWDVSGAGDPTLQGFATDISVDHGQTVTFKIDDTTGASYHIDVYRMGYYGGLGARKVATISASATLHQVQPAGLSDPTTGLLDCGNWAVSASWAVPASATSGVYFARLVRDDTGGASQIPFIVRDDEGHSDLLYQTSDATWEAYNNYGGNSLYEGSSSFGTRAVKVSYNRPWNTRATTGGLGETNWFFWAEYPMVRWMEENGYDVSYFTDVDSDRLGSEILQHKVFLSVGHDEYWSGAQRTNVEVARDAGVDLAFFSGNEVFWKTRWETSIDGSGTPYRTLVCYKETHADAKIDPLTNVWTGSWRDPRFSPPADGGRPENNLTGTIFTVNQGAGGDFGTAIQVPAADALLRFWRNTSIATLQPGQTATLANGTLGYEWDEDLDNGARPAGLIQLSSTTENVPQRIQDYGNDFGPATATHSLTLYRADSGALVFAAGTVQWSFGLDGTHDGQATVPDPRMQQATVNLFADMGVQPGTLQPGLVPATASTDTARPTSIITSLAAGTLLQSGVPITISGTATDTGGGIVAAVEISTDGGLTWHRATGRTSWSYSWIPTAGGATHIRTRAVDDSANQEIPTAGVPVTVSAPSSLWNASVTPTDLYENDTHAAELGLKFTSDVAGSINGVRFYKGPSNTGTHVAHLWTSTGTLLASATFTNESASGWQQVSFSTPVTIAANTTYIVSYFAPVGQYAASSNYFSNSGFDSAPLHTPSSAAGGGNGVYLYGSSGGFPTSTYNGTNYWVDPLFTASGTNTTPPTVTSSSPAANATGVSTATAITATFSEPVQAGSVVMTLTGPGGAVSGSLAYNNATNTATFTPAAALAVQTTYVVNVSGAKDQANNVMTSVSWSFTTAATAGSPSSLWNAAVTPAIGSVNDTHAVELGLKFTSDVAGTINGVRFYKGPSNTGTHVAHLWTSTGTLLASATFTNESASGWQQVSFSTPVSIAANTTYIVSYFAPVGEYAANSNYFSSSGFDNAPLHAPSNAAGGGNGVYLYGSSGGFPTSTYNGTNYWVDPLFTASGTNTTPPTVTSSSPAANATGVSTATAITATFSEPVQAGSVVMTLTGPGGAVSGSLAYNNATNTATFTPAAALAVQTTYVVNVSGAKDQANNVMTSVSWSFTTAATGTTSGLVAAYGFNEGTGTTVTDVSGHGLNGVIVNATWTTAGRFGDALSFNGTNAMVTVNENSLLDLTNGMTLEAWVKPVALNGWTTTILKERPGGLAYSLYASDNVGRPPAGYINVSGTDSSVVGASALALNTWTYMTATYDGAAMRLYINGTLVQTRSLAGTIITSNNALRIGGNTIWGEYFNGLIDEVRVYNRALAPSEIQVDMNTPIGGGSGALMATAAPAVSSASAPLTPAAMAPLVTEAVARWQDALPAGTDLSVLAHTPIRIADLPGTQLGWTGDGAIWINQNAAGYGWFVDPTPQNDSEFTQPGDQGEQGRIDLLTVLAHEMGHVLGFGHEAEGVMAEALGPGVRRLPGSPLSHDEALASLAQTDHGDDDLRIPMDDPTLTQLASELIQARANRSRLVVNQTASFLDPKLLSTVVSSKRQPPQSSVLDPFQAGIRGFRTDVS</sequence>
<dbReference type="EMBL" id="CP003364">
    <property type="protein sequence ID" value="AGA31260.1"/>
    <property type="molecule type" value="Genomic_DNA"/>
</dbReference>
<evidence type="ECO:0000256" key="1">
    <source>
        <dbReference type="ARBA" id="ARBA00022729"/>
    </source>
</evidence>
<feature type="domain" description="LamG-like jellyroll fold" evidence="3">
    <location>
        <begin position="1246"/>
        <end position="1378"/>
    </location>
</feature>
<evidence type="ECO:0000313" key="4">
    <source>
        <dbReference type="EMBL" id="AGA31260.1"/>
    </source>
</evidence>
<dbReference type="Proteomes" id="UP000010798">
    <property type="component" value="Chromosome"/>
</dbReference>
<protein>
    <submittedName>
        <fullName evidence="4">Mo-co oxidoreductase dimerization domain protein</fullName>
    </submittedName>
</protein>
<dbReference type="InterPro" id="IPR014756">
    <property type="entry name" value="Ig_E-set"/>
</dbReference>
<dbReference type="GO" id="GO:0008237">
    <property type="term" value="F:metallopeptidase activity"/>
    <property type="evidence" value="ECO:0007669"/>
    <property type="project" value="InterPro"/>
</dbReference>
<dbReference type="InterPro" id="IPR013320">
    <property type="entry name" value="ConA-like_dom_sf"/>
</dbReference>
<keyword evidence="2" id="KW-1015">Disulfide bond</keyword>
<dbReference type="InterPro" id="IPR046540">
    <property type="entry name" value="DMFA2_C"/>
</dbReference>
<name>L0DQN9_SINAD</name>
<gene>
    <name evidence="4" type="ordered locus">Sinac_7212</name>
</gene>
<dbReference type="SUPFAM" id="SSF55486">
    <property type="entry name" value="Metalloproteases ('zincins'), catalytic domain"/>
    <property type="match status" value="1"/>
</dbReference>
<dbReference type="InterPro" id="IPR024079">
    <property type="entry name" value="MetalloPept_cat_dom_sf"/>
</dbReference>
<dbReference type="SUPFAM" id="SSF81296">
    <property type="entry name" value="E set domains"/>
    <property type="match status" value="1"/>
</dbReference>
<dbReference type="Pfam" id="PF20254">
    <property type="entry name" value="DMFA2_C"/>
    <property type="match status" value="1"/>
</dbReference>
<evidence type="ECO:0000313" key="5">
    <source>
        <dbReference type="Proteomes" id="UP000010798"/>
    </source>
</evidence>
<dbReference type="InterPro" id="IPR014755">
    <property type="entry name" value="Cu-Rt/internalin_Ig-like"/>
</dbReference>
<dbReference type="Gene3D" id="3.40.390.10">
    <property type="entry name" value="Collagenase (Catalytic Domain)"/>
    <property type="match status" value="1"/>
</dbReference>
<keyword evidence="1" id="KW-0732">Signal</keyword>
<dbReference type="KEGG" id="saci:Sinac_7212"/>
<dbReference type="eggNOG" id="COG1749">
    <property type="taxonomic scope" value="Bacteria"/>
</dbReference>
<dbReference type="InterPro" id="IPR006558">
    <property type="entry name" value="LamG-like"/>
</dbReference>
<dbReference type="Pfam" id="PF13313">
    <property type="entry name" value="DUF4082"/>
    <property type="match status" value="2"/>
</dbReference>
<evidence type="ECO:0000259" key="3">
    <source>
        <dbReference type="SMART" id="SM00560"/>
    </source>
</evidence>
<dbReference type="InterPro" id="IPR025141">
    <property type="entry name" value="DUF4082"/>
</dbReference>
<proteinExistence type="predicted"/>
<dbReference type="HOGENOM" id="CLU_243302_0_0_0"/>
<organism evidence="4 5">
    <name type="scientific">Singulisphaera acidiphila (strain ATCC BAA-1392 / DSM 18658 / VKM B-2454 / MOB10)</name>
    <dbReference type="NCBI Taxonomy" id="886293"/>
    <lineage>
        <taxon>Bacteria</taxon>
        <taxon>Pseudomonadati</taxon>
        <taxon>Planctomycetota</taxon>
        <taxon>Planctomycetia</taxon>
        <taxon>Isosphaerales</taxon>
        <taxon>Isosphaeraceae</taxon>
        <taxon>Singulisphaera</taxon>
    </lineage>
</organism>
<dbReference type="RefSeq" id="WP_015250330.1">
    <property type="nucleotide sequence ID" value="NC_019892.1"/>
</dbReference>
<dbReference type="Gene3D" id="2.60.40.1220">
    <property type="match status" value="2"/>
</dbReference>
<dbReference type="Pfam" id="PF13205">
    <property type="entry name" value="Big_5"/>
    <property type="match status" value="2"/>
</dbReference>
<dbReference type="STRING" id="886293.Sinac_7212"/>
<dbReference type="Pfam" id="PF13385">
    <property type="entry name" value="Laminin_G_3"/>
    <property type="match status" value="1"/>
</dbReference>
<dbReference type="SMART" id="SM00560">
    <property type="entry name" value="LamGL"/>
    <property type="match status" value="1"/>
</dbReference>
<dbReference type="Gene3D" id="2.60.40.650">
    <property type="match status" value="1"/>
</dbReference>
<dbReference type="InterPro" id="IPR032812">
    <property type="entry name" value="SbsA_Ig"/>
</dbReference>
<keyword evidence="5" id="KW-1185">Reference proteome</keyword>
<dbReference type="Gene3D" id="2.60.120.200">
    <property type="match status" value="1"/>
</dbReference>